<comment type="similarity">
    <text evidence="3 11">Belongs to the gamma-glutamyltransferase family.</text>
</comment>
<sequence>MTLRIRLALLALPAFGIAAASPALARQPAPTVYAKGMVSAADPRAADAGAQMLRAGGNATDAAIATMLALSVVEPQSSGIGGGGFFVETGPDGRVATIDGREKAPAAASGKWFVRGGKVMSFADAVPGAISVGVPGNIALAAKAHKAHGKLPWARLFAPAIRLARQGFEITPRFHAALTNSAATAAFTPAGKALFYDAAGLPKQVGTRVTNPAMAATLSAIAAQGAKAFYAGGNARALAAAVTTATRNPAPMTEADVAAYVAADREPVCGNYRTYRICGMGPPSSGATTVFATLKQLERFDLTGLGKDSPVAWHLIAESMRLAYADRARYSGDADFVRVPVAGLTDPDYLAQRSALISAERAMPSVSAGVPRGAESLALADPAPQEEHGTSHFVAIDRRGNVVSYTSTIESAFGSGLMVGGYYLNNELTDFDMNPVFDGKPANNRVDGGKRPRSSMSPSVVFGPDGKVRLAVGAAGGATIPAQVIRAVIGVIDWNLSAQDALALPVIFAPGGNAVYVEKGSSAEALIPALTALGHASVTPRGLPLKANAIEVVDGALRGAADPRSEGKAVSE</sequence>
<dbReference type="OrthoDB" id="9781342at2"/>
<reference evidence="13 14" key="1">
    <citation type="submission" date="2017-11" db="EMBL/GenBank/DDBJ databases">
        <title>Genomic Encyclopedia of Type Strains, Phase III (KMG-III): the genomes of soil and plant-associated and newly described type strains.</title>
        <authorList>
            <person name="Whitman W."/>
        </authorList>
    </citation>
    <scope>NUCLEOTIDE SEQUENCE [LARGE SCALE GENOMIC DNA]</scope>
    <source>
        <strain evidence="13 14">CGMCC 1.12274</strain>
    </source>
</reference>
<feature type="binding site" evidence="10">
    <location>
        <begin position="454"/>
        <end position="455"/>
    </location>
    <ligand>
        <name>L-glutamate</name>
        <dbReference type="ChEBI" id="CHEBI:29985"/>
    </ligand>
</feature>
<comment type="pathway">
    <text evidence="11">Sulfur metabolism; glutathione metabolism.</text>
</comment>
<dbReference type="GO" id="GO:0006751">
    <property type="term" value="P:glutathione catabolic process"/>
    <property type="evidence" value="ECO:0007669"/>
    <property type="project" value="UniProtKB-UniRule"/>
</dbReference>
<dbReference type="Proteomes" id="UP000232587">
    <property type="component" value="Unassembled WGS sequence"/>
</dbReference>
<dbReference type="RefSeq" id="WP_100867837.1">
    <property type="nucleotide sequence ID" value="NZ_PHUF01000005.1"/>
</dbReference>
<dbReference type="EMBL" id="PHUF01000005">
    <property type="protein sequence ID" value="PKB13975.1"/>
    <property type="molecule type" value="Genomic_DNA"/>
</dbReference>
<feature type="binding site" evidence="10">
    <location>
        <position position="430"/>
    </location>
    <ligand>
        <name>L-glutamate</name>
        <dbReference type="ChEBI" id="CHEBI:29985"/>
    </ligand>
</feature>
<evidence type="ECO:0000256" key="4">
    <source>
        <dbReference type="ARBA" id="ARBA00022679"/>
    </source>
</evidence>
<evidence type="ECO:0000256" key="8">
    <source>
        <dbReference type="ARBA" id="ARBA00047417"/>
    </source>
</evidence>
<feature type="binding site" evidence="10">
    <location>
        <position position="101"/>
    </location>
    <ligand>
        <name>L-glutamate</name>
        <dbReference type="ChEBI" id="CHEBI:29985"/>
    </ligand>
</feature>
<dbReference type="Gene3D" id="3.60.20.40">
    <property type="match status" value="1"/>
</dbReference>
<name>A0A2N0H4X3_9SPHN</name>
<dbReference type="SUPFAM" id="SSF56235">
    <property type="entry name" value="N-terminal nucleophile aminohydrolases (Ntn hydrolases)"/>
    <property type="match status" value="1"/>
</dbReference>
<comment type="caution">
    <text evidence="13">The sequence shown here is derived from an EMBL/GenBank/DDBJ whole genome shotgun (WGS) entry which is preliminary data.</text>
</comment>
<accession>A0A2N0H4X3</accession>
<dbReference type="GO" id="GO:0036374">
    <property type="term" value="F:glutathione hydrolase activity"/>
    <property type="evidence" value="ECO:0007669"/>
    <property type="project" value="UniProtKB-UniRule"/>
</dbReference>
<comment type="subunit">
    <text evidence="11">This enzyme consists of two polypeptide chains, which are synthesized in precursor form from a single polypeptide.</text>
</comment>
<feature type="active site" description="Nucleophile" evidence="9">
    <location>
        <position position="390"/>
    </location>
</feature>
<dbReference type="EC" id="3.4.19.13" evidence="11"/>
<dbReference type="PRINTS" id="PR01210">
    <property type="entry name" value="GGTRANSPTASE"/>
</dbReference>
<keyword evidence="7 11" id="KW-0012">Acyltransferase</keyword>
<dbReference type="InterPro" id="IPR043138">
    <property type="entry name" value="GGT_lsub"/>
</dbReference>
<keyword evidence="5 11" id="KW-0378">Hydrolase</keyword>
<dbReference type="AlphaFoldDB" id="A0A2N0H4X3"/>
<comment type="PTM">
    <text evidence="11">Cleaved by autocatalysis into a large and a small subunit.</text>
</comment>
<dbReference type="InterPro" id="IPR043137">
    <property type="entry name" value="GGT_ssub_C"/>
</dbReference>
<gene>
    <name evidence="13" type="ORF">B0I00_2603</name>
</gene>
<organism evidence="13 14">
    <name type="scientific">Novosphingobium kunmingense</name>
    <dbReference type="NCBI Taxonomy" id="1211806"/>
    <lineage>
        <taxon>Bacteria</taxon>
        <taxon>Pseudomonadati</taxon>
        <taxon>Pseudomonadota</taxon>
        <taxon>Alphaproteobacteria</taxon>
        <taxon>Sphingomonadales</taxon>
        <taxon>Sphingomonadaceae</taxon>
        <taxon>Novosphingobium</taxon>
    </lineage>
</organism>
<evidence type="ECO:0000256" key="2">
    <source>
        <dbReference type="ARBA" id="ARBA00001089"/>
    </source>
</evidence>
<evidence type="ECO:0000256" key="6">
    <source>
        <dbReference type="ARBA" id="ARBA00023145"/>
    </source>
</evidence>
<feature type="chain" id="PRO_5014612013" description="Glutathione hydrolase proenzyme" evidence="12">
    <location>
        <begin position="26"/>
        <end position="572"/>
    </location>
</feature>
<evidence type="ECO:0000256" key="9">
    <source>
        <dbReference type="PIRSR" id="PIRSR600101-1"/>
    </source>
</evidence>
<protein>
    <recommendedName>
        <fullName evidence="11">Glutathione hydrolase proenzyme</fullName>
        <ecNumber evidence="11">2.3.2.2</ecNumber>
        <ecNumber evidence="11">3.4.19.13</ecNumber>
    </recommendedName>
    <component>
        <recommendedName>
            <fullName evidence="11">Glutathione hydrolase large chain</fullName>
        </recommendedName>
    </component>
    <component>
        <recommendedName>
            <fullName evidence="11">Glutathione hydrolase small chain</fullName>
        </recommendedName>
    </component>
</protein>
<dbReference type="InterPro" id="IPR000101">
    <property type="entry name" value="GGT_peptidase"/>
</dbReference>
<dbReference type="Gene3D" id="1.10.246.130">
    <property type="match status" value="1"/>
</dbReference>
<evidence type="ECO:0000313" key="13">
    <source>
        <dbReference type="EMBL" id="PKB13975.1"/>
    </source>
</evidence>
<proteinExistence type="inferred from homology"/>
<dbReference type="NCBIfam" id="TIGR00066">
    <property type="entry name" value="g_glut_trans"/>
    <property type="match status" value="1"/>
</dbReference>
<evidence type="ECO:0000256" key="3">
    <source>
        <dbReference type="ARBA" id="ARBA00009381"/>
    </source>
</evidence>
<keyword evidence="11" id="KW-0317">Glutathione biosynthesis</keyword>
<keyword evidence="12" id="KW-0732">Signal</keyword>
<comment type="catalytic activity">
    <reaction evidence="2 11">
        <text>glutathione + H2O = L-cysteinylglycine + L-glutamate</text>
        <dbReference type="Rhea" id="RHEA:28807"/>
        <dbReference type="ChEBI" id="CHEBI:15377"/>
        <dbReference type="ChEBI" id="CHEBI:29985"/>
        <dbReference type="ChEBI" id="CHEBI:57925"/>
        <dbReference type="ChEBI" id="CHEBI:61694"/>
        <dbReference type="EC" id="3.4.19.13"/>
    </reaction>
</comment>
<dbReference type="PANTHER" id="PTHR43199">
    <property type="entry name" value="GLUTATHIONE HYDROLASE"/>
    <property type="match status" value="1"/>
</dbReference>
<comment type="catalytic activity">
    <reaction evidence="1 11">
        <text>an S-substituted glutathione + H2O = an S-substituted L-cysteinylglycine + L-glutamate</text>
        <dbReference type="Rhea" id="RHEA:59468"/>
        <dbReference type="ChEBI" id="CHEBI:15377"/>
        <dbReference type="ChEBI" id="CHEBI:29985"/>
        <dbReference type="ChEBI" id="CHEBI:90779"/>
        <dbReference type="ChEBI" id="CHEBI:143103"/>
        <dbReference type="EC" id="3.4.19.13"/>
    </reaction>
</comment>
<dbReference type="GO" id="GO:0006750">
    <property type="term" value="P:glutathione biosynthetic process"/>
    <property type="evidence" value="ECO:0007669"/>
    <property type="project" value="UniProtKB-KW"/>
</dbReference>
<feature type="signal peptide" evidence="12">
    <location>
        <begin position="1"/>
        <end position="25"/>
    </location>
</feature>
<evidence type="ECO:0000256" key="7">
    <source>
        <dbReference type="ARBA" id="ARBA00023315"/>
    </source>
</evidence>
<comment type="catalytic activity">
    <reaction evidence="8 11">
        <text>an N-terminal (5-L-glutamyl)-[peptide] + an alpha-amino acid = 5-L-glutamyl amino acid + an N-terminal L-alpha-aminoacyl-[peptide]</text>
        <dbReference type="Rhea" id="RHEA:23904"/>
        <dbReference type="Rhea" id="RHEA-COMP:9780"/>
        <dbReference type="Rhea" id="RHEA-COMP:9795"/>
        <dbReference type="ChEBI" id="CHEBI:77644"/>
        <dbReference type="ChEBI" id="CHEBI:78597"/>
        <dbReference type="ChEBI" id="CHEBI:78599"/>
        <dbReference type="ChEBI" id="CHEBI:78608"/>
        <dbReference type="EC" id="2.3.2.2"/>
    </reaction>
</comment>
<dbReference type="EC" id="2.3.2.2" evidence="11"/>
<feature type="binding site" evidence="10">
    <location>
        <position position="477"/>
    </location>
    <ligand>
        <name>L-glutamate</name>
        <dbReference type="ChEBI" id="CHEBI:29985"/>
    </ligand>
</feature>
<evidence type="ECO:0000256" key="1">
    <source>
        <dbReference type="ARBA" id="ARBA00001049"/>
    </source>
</evidence>
<evidence type="ECO:0000256" key="12">
    <source>
        <dbReference type="SAM" id="SignalP"/>
    </source>
</evidence>
<dbReference type="Pfam" id="PF01019">
    <property type="entry name" value="G_glu_transpept"/>
    <property type="match status" value="1"/>
</dbReference>
<dbReference type="GO" id="GO:0103068">
    <property type="term" value="F:leukotriene C4 gamma-glutamyl transferase activity"/>
    <property type="evidence" value="ECO:0007669"/>
    <property type="project" value="UniProtKB-EC"/>
</dbReference>
<keyword evidence="6 11" id="KW-0865">Zymogen</keyword>
<keyword evidence="4 11" id="KW-0808">Transferase</keyword>
<evidence type="ECO:0000256" key="5">
    <source>
        <dbReference type="ARBA" id="ARBA00022801"/>
    </source>
</evidence>
<evidence type="ECO:0000256" key="11">
    <source>
        <dbReference type="RuleBase" id="RU368036"/>
    </source>
</evidence>
<dbReference type="InterPro" id="IPR051792">
    <property type="entry name" value="GGT_bact"/>
</dbReference>
<dbReference type="PANTHER" id="PTHR43199:SF1">
    <property type="entry name" value="GLUTATHIONE HYDROLASE PROENZYME"/>
    <property type="match status" value="1"/>
</dbReference>
<dbReference type="UniPathway" id="UPA00204"/>
<evidence type="ECO:0000256" key="10">
    <source>
        <dbReference type="PIRSR" id="PIRSR600101-2"/>
    </source>
</evidence>
<keyword evidence="14" id="KW-1185">Reference proteome</keyword>
<evidence type="ECO:0000313" key="14">
    <source>
        <dbReference type="Proteomes" id="UP000232587"/>
    </source>
</evidence>
<dbReference type="InterPro" id="IPR029055">
    <property type="entry name" value="Ntn_hydrolases_N"/>
</dbReference>